<accession>A0A1I7X8B4</accession>
<evidence type="ECO:0000313" key="1">
    <source>
        <dbReference type="Proteomes" id="UP000095283"/>
    </source>
</evidence>
<name>A0A1I7X8B4_HETBA</name>
<dbReference type="AlphaFoldDB" id="A0A1I7X8B4"/>
<dbReference type="WBParaSite" id="Hba_13736">
    <property type="protein sequence ID" value="Hba_13736"/>
    <property type="gene ID" value="Hba_13736"/>
</dbReference>
<organism evidence="1 2">
    <name type="scientific">Heterorhabditis bacteriophora</name>
    <name type="common">Entomopathogenic nematode worm</name>
    <dbReference type="NCBI Taxonomy" id="37862"/>
    <lineage>
        <taxon>Eukaryota</taxon>
        <taxon>Metazoa</taxon>
        <taxon>Ecdysozoa</taxon>
        <taxon>Nematoda</taxon>
        <taxon>Chromadorea</taxon>
        <taxon>Rhabditida</taxon>
        <taxon>Rhabditina</taxon>
        <taxon>Rhabditomorpha</taxon>
        <taxon>Strongyloidea</taxon>
        <taxon>Heterorhabditidae</taxon>
        <taxon>Heterorhabditis</taxon>
    </lineage>
</organism>
<dbReference type="Proteomes" id="UP000095283">
    <property type="component" value="Unplaced"/>
</dbReference>
<proteinExistence type="predicted"/>
<protein>
    <submittedName>
        <fullName evidence="2">Hypotheticial protein</fullName>
    </submittedName>
</protein>
<sequence>MRIYILYCILIYSTVVKASY</sequence>
<keyword evidence="1" id="KW-1185">Reference proteome</keyword>
<evidence type="ECO:0000313" key="2">
    <source>
        <dbReference type="WBParaSite" id="Hba_13736"/>
    </source>
</evidence>
<reference evidence="2" key="1">
    <citation type="submission" date="2016-11" db="UniProtKB">
        <authorList>
            <consortium name="WormBaseParasite"/>
        </authorList>
    </citation>
    <scope>IDENTIFICATION</scope>
</reference>